<dbReference type="STRING" id="1714355.BTO28_02490"/>
<evidence type="ECO:0008006" key="4">
    <source>
        <dbReference type="Google" id="ProtNLM"/>
    </source>
</evidence>
<dbReference type="OrthoDB" id="4966203at2"/>
<keyword evidence="3" id="KW-1185">Reference proteome</keyword>
<feature type="transmembrane region" description="Helical" evidence="1">
    <location>
        <begin position="63"/>
        <end position="84"/>
    </location>
</feature>
<keyword evidence="1" id="KW-0812">Transmembrane</keyword>
<feature type="transmembrane region" description="Helical" evidence="1">
    <location>
        <begin position="33"/>
        <end position="56"/>
    </location>
</feature>
<evidence type="ECO:0000313" key="2">
    <source>
        <dbReference type="EMBL" id="OMP68319.1"/>
    </source>
</evidence>
<sequence>MNRILVILLSFLYVLFMASLAGFYYKNDETEKVLAAVAGVLCGAMPLLLLALFLRLQFTAPLIVFYFIFLFCSQYLGSILDWYAISWWDLFLHFMSGVLLAYAAIPLYERMVHRSAGKKVSSWFIFLFTLSFAVLGGVLWEIYEFSMDQFFNMALQGGNKDTMTDLIADTVGGFVMATWAGLRTRS</sequence>
<name>A0A1V2ABF8_9BACI</name>
<feature type="transmembrane region" description="Helical" evidence="1">
    <location>
        <begin position="90"/>
        <end position="108"/>
    </location>
</feature>
<dbReference type="Proteomes" id="UP000188613">
    <property type="component" value="Unassembled WGS sequence"/>
</dbReference>
<dbReference type="AlphaFoldDB" id="A0A1V2ABF8"/>
<protein>
    <recommendedName>
        <fullName evidence="4">Membrane-spanning protein</fullName>
    </recommendedName>
</protein>
<proteinExistence type="predicted"/>
<evidence type="ECO:0000256" key="1">
    <source>
        <dbReference type="SAM" id="Phobius"/>
    </source>
</evidence>
<feature type="transmembrane region" description="Helical" evidence="1">
    <location>
        <begin position="120"/>
        <end position="143"/>
    </location>
</feature>
<keyword evidence="1" id="KW-0472">Membrane</keyword>
<gene>
    <name evidence="2" type="ORF">BTO28_02490</name>
</gene>
<keyword evidence="1" id="KW-1133">Transmembrane helix</keyword>
<dbReference type="InterPro" id="IPR014509">
    <property type="entry name" value="YjdF-like"/>
</dbReference>
<dbReference type="Pfam" id="PF09997">
    <property type="entry name" value="DUF2238"/>
    <property type="match status" value="1"/>
</dbReference>
<dbReference type="EMBL" id="MSFI01000004">
    <property type="protein sequence ID" value="OMP68319.1"/>
    <property type="molecule type" value="Genomic_DNA"/>
</dbReference>
<feature type="transmembrane region" description="Helical" evidence="1">
    <location>
        <begin position="163"/>
        <end position="182"/>
    </location>
</feature>
<reference evidence="2 3" key="1">
    <citation type="submission" date="2016-12" db="EMBL/GenBank/DDBJ databases">
        <title>Domibacillus sp. SAB 38T whole genome sequencing.</title>
        <authorList>
            <person name="Verma A."/>
            <person name="Ojha A.K."/>
            <person name="Krishnamurthi S."/>
        </authorList>
    </citation>
    <scope>NUCLEOTIDE SEQUENCE [LARGE SCALE GENOMIC DNA]</scope>
    <source>
        <strain evidence="2 3">SAB 38</strain>
    </source>
</reference>
<comment type="caution">
    <text evidence="2">The sequence shown here is derived from an EMBL/GenBank/DDBJ whole genome shotgun (WGS) entry which is preliminary data.</text>
</comment>
<evidence type="ECO:0000313" key="3">
    <source>
        <dbReference type="Proteomes" id="UP000188613"/>
    </source>
</evidence>
<accession>A0A1V2ABF8</accession>
<organism evidence="2 3">
    <name type="scientific">Domibacillus epiphyticus</name>
    <dbReference type="NCBI Taxonomy" id="1714355"/>
    <lineage>
        <taxon>Bacteria</taxon>
        <taxon>Bacillati</taxon>
        <taxon>Bacillota</taxon>
        <taxon>Bacilli</taxon>
        <taxon>Bacillales</taxon>
        <taxon>Bacillaceae</taxon>
        <taxon>Domibacillus</taxon>
    </lineage>
</organism>